<dbReference type="PANTHER" id="PTHR42718">
    <property type="entry name" value="MAJOR FACILITATOR SUPERFAMILY MULTIDRUG TRANSPORTER MFSC"/>
    <property type="match status" value="1"/>
</dbReference>
<feature type="transmembrane region" description="Helical" evidence="8">
    <location>
        <begin position="175"/>
        <end position="194"/>
    </location>
</feature>
<name>A0A7W9GG33_9ACTN</name>
<evidence type="ECO:0000256" key="2">
    <source>
        <dbReference type="ARBA" id="ARBA00008537"/>
    </source>
</evidence>
<comment type="caution">
    <text evidence="10">The sequence shown here is derived from an EMBL/GenBank/DDBJ whole genome shotgun (WGS) entry which is preliminary data.</text>
</comment>
<evidence type="ECO:0000313" key="11">
    <source>
        <dbReference type="Proteomes" id="UP000579153"/>
    </source>
</evidence>
<keyword evidence="4" id="KW-1003">Cell membrane</keyword>
<dbReference type="Pfam" id="PF07690">
    <property type="entry name" value="MFS_1"/>
    <property type="match status" value="1"/>
</dbReference>
<feature type="transmembrane region" description="Helical" evidence="8">
    <location>
        <begin position="145"/>
        <end position="169"/>
    </location>
</feature>
<dbReference type="Proteomes" id="UP000579153">
    <property type="component" value="Unassembled WGS sequence"/>
</dbReference>
<dbReference type="Gene3D" id="1.20.1720.10">
    <property type="entry name" value="Multidrug resistance protein D"/>
    <property type="match status" value="1"/>
</dbReference>
<dbReference type="InterPro" id="IPR004638">
    <property type="entry name" value="EmrB-like"/>
</dbReference>
<dbReference type="RefSeq" id="WP_185076176.1">
    <property type="nucleotide sequence ID" value="NZ_JACHMB010000001.1"/>
</dbReference>
<dbReference type="CDD" id="cd17503">
    <property type="entry name" value="MFS_LmrB_MDR_like"/>
    <property type="match status" value="1"/>
</dbReference>
<feature type="transmembrane region" description="Helical" evidence="8">
    <location>
        <begin position="237"/>
        <end position="257"/>
    </location>
</feature>
<feature type="transmembrane region" description="Helical" evidence="8">
    <location>
        <begin position="442"/>
        <end position="461"/>
    </location>
</feature>
<dbReference type="GO" id="GO:0022857">
    <property type="term" value="F:transmembrane transporter activity"/>
    <property type="evidence" value="ECO:0007669"/>
    <property type="project" value="InterPro"/>
</dbReference>
<dbReference type="InterPro" id="IPR020846">
    <property type="entry name" value="MFS_dom"/>
</dbReference>
<sequence>MPDEAAPQAGPPRVDGRLLRVGLILQLGALAPLLDTTIVSVAIPDLGRAFGAPVAAIQLVSTGYLLAFAMVVPLVGWAIERYGGRPVWTVSLLLFLAGSLLCGVAWSLPVLVAARVAQGAAGGMIFPVMQTVLAQVAGERRLGRAMAILAVPGQLAPIAGPTLGGVLVATLGWRWIFFVNLPICLVALVAGHRGLPRGVRDAGRRLDVAGLALLAPAMALLVYGLTRVGEAPDGPDVVASGCAGAGIVLLLAFVVRASRRPVSLVNVRLLRVRSLSSASAVVFCTQAALLGTMFVLPLFYERIHGADALRAGLLLAPQGIGAMLAMPLVGLLVDRIGPRPLVLAGIVLAVAGTLPFALAGPSADQAVLAPALGVRGLGLGAAVIPVVSAAYYGIPERDYPGATTVFNIVQRLGASFGTAVLAVVLQWRLGDPGGAADAYSGTFWWAIGFTVLTLLPALLMAGRRRSE</sequence>
<accession>A0A7W9GG33</accession>
<feature type="transmembrane region" description="Helical" evidence="8">
    <location>
        <begin position="312"/>
        <end position="333"/>
    </location>
</feature>
<keyword evidence="7 8" id="KW-0472">Membrane</keyword>
<dbReference type="Gene3D" id="1.20.1250.20">
    <property type="entry name" value="MFS general substrate transporter like domains"/>
    <property type="match status" value="1"/>
</dbReference>
<keyword evidence="3" id="KW-0813">Transport</keyword>
<feature type="transmembrane region" description="Helical" evidence="8">
    <location>
        <begin position="206"/>
        <end position="225"/>
    </location>
</feature>
<evidence type="ECO:0000256" key="4">
    <source>
        <dbReference type="ARBA" id="ARBA00022475"/>
    </source>
</evidence>
<evidence type="ECO:0000256" key="3">
    <source>
        <dbReference type="ARBA" id="ARBA00022448"/>
    </source>
</evidence>
<evidence type="ECO:0000256" key="6">
    <source>
        <dbReference type="ARBA" id="ARBA00022989"/>
    </source>
</evidence>
<reference evidence="10 11" key="1">
    <citation type="submission" date="2020-08" db="EMBL/GenBank/DDBJ databases">
        <title>Sequencing the genomes of 1000 actinobacteria strains.</title>
        <authorList>
            <person name="Klenk H.-P."/>
        </authorList>
    </citation>
    <scope>NUCLEOTIDE SEQUENCE [LARGE SCALE GENOMIC DNA]</scope>
    <source>
        <strain evidence="10 11">DSM 45507</strain>
    </source>
</reference>
<feature type="transmembrane region" description="Helical" evidence="8">
    <location>
        <begin position="278"/>
        <end position="300"/>
    </location>
</feature>
<feature type="domain" description="Major facilitator superfamily (MFS) profile" evidence="9">
    <location>
        <begin position="21"/>
        <end position="465"/>
    </location>
</feature>
<feature type="transmembrane region" description="Helical" evidence="8">
    <location>
        <begin position="412"/>
        <end position="430"/>
    </location>
</feature>
<evidence type="ECO:0000313" key="10">
    <source>
        <dbReference type="EMBL" id="MBB5783199.1"/>
    </source>
</evidence>
<keyword evidence="5 8" id="KW-0812">Transmembrane</keyword>
<evidence type="ECO:0000259" key="9">
    <source>
        <dbReference type="PROSITE" id="PS50850"/>
    </source>
</evidence>
<dbReference type="PANTHER" id="PTHR42718:SF9">
    <property type="entry name" value="MAJOR FACILITATOR SUPERFAMILY MULTIDRUG TRANSPORTER MFSC"/>
    <property type="match status" value="1"/>
</dbReference>
<gene>
    <name evidence="10" type="ORF">HD596_009955</name>
</gene>
<organism evidence="10 11">
    <name type="scientific">Nonomuraea jabiensis</name>
    <dbReference type="NCBI Taxonomy" id="882448"/>
    <lineage>
        <taxon>Bacteria</taxon>
        <taxon>Bacillati</taxon>
        <taxon>Actinomycetota</taxon>
        <taxon>Actinomycetes</taxon>
        <taxon>Streptosporangiales</taxon>
        <taxon>Streptosporangiaceae</taxon>
        <taxon>Nonomuraea</taxon>
    </lineage>
</organism>
<dbReference type="InterPro" id="IPR036259">
    <property type="entry name" value="MFS_trans_sf"/>
</dbReference>
<dbReference type="GO" id="GO:0005886">
    <property type="term" value="C:plasma membrane"/>
    <property type="evidence" value="ECO:0007669"/>
    <property type="project" value="UniProtKB-SubCell"/>
</dbReference>
<feature type="transmembrane region" description="Helical" evidence="8">
    <location>
        <begin position="86"/>
        <end position="106"/>
    </location>
</feature>
<feature type="transmembrane region" description="Helical" evidence="8">
    <location>
        <begin position="112"/>
        <end position="133"/>
    </location>
</feature>
<feature type="transmembrane region" description="Helical" evidence="8">
    <location>
        <begin position="21"/>
        <end position="43"/>
    </location>
</feature>
<keyword evidence="11" id="KW-1185">Reference proteome</keyword>
<feature type="transmembrane region" description="Helical" evidence="8">
    <location>
        <begin position="372"/>
        <end position="392"/>
    </location>
</feature>
<dbReference type="PROSITE" id="PS50850">
    <property type="entry name" value="MFS"/>
    <property type="match status" value="1"/>
</dbReference>
<keyword evidence="6 8" id="KW-1133">Transmembrane helix</keyword>
<dbReference type="EMBL" id="JACHMB010000001">
    <property type="protein sequence ID" value="MBB5783199.1"/>
    <property type="molecule type" value="Genomic_DNA"/>
</dbReference>
<evidence type="ECO:0000256" key="8">
    <source>
        <dbReference type="SAM" id="Phobius"/>
    </source>
</evidence>
<dbReference type="AlphaFoldDB" id="A0A7W9GG33"/>
<dbReference type="NCBIfam" id="TIGR00711">
    <property type="entry name" value="efflux_EmrB"/>
    <property type="match status" value="1"/>
</dbReference>
<protein>
    <submittedName>
        <fullName evidence="10">EmrB/QacA subfamily drug resistance transporter</fullName>
    </submittedName>
</protein>
<feature type="transmembrane region" description="Helical" evidence="8">
    <location>
        <begin position="55"/>
        <end position="79"/>
    </location>
</feature>
<evidence type="ECO:0000256" key="7">
    <source>
        <dbReference type="ARBA" id="ARBA00023136"/>
    </source>
</evidence>
<feature type="transmembrane region" description="Helical" evidence="8">
    <location>
        <begin position="340"/>
        <end position="360"/>
    </location>
</feature>
<dbReference type="InterPro" id="IPR011701">
    <property type="entry name" value="MFS"/>
</dbReference>
<evidence type="ECO:0000256" key="1">
    <source>
        <dbReference type="ARBA" id="ARBA00004651"/>
    </source>
</evidence>
<comment type="subcellular location">
    <subcellularLocation>
        <location evidence="1">Cell membrane</location>
        <topology evidence="1">Multi-pass membrane protein</topology>
    </subcellularLocation>
</comment>
<comment type="similarity">
    <text evidence="2">Belongs to the major facilitator superfamily. EmrB family.</text>
</comment>
<dbReference type="SUPFAM" id="SSF103473">
    <property type="entry name" value="MFS general substrate transporter"/>
    <property type="match status" value="1"/>
</dbReference>
<evidence type="ECO:0000256" key="5">
    <source>
        <dbReference type="ARBA" id="ARBA00022692"/>
    </source>
</evidence>
<proteinExistence type="inferred from homology"/>